<comment type="caution">
    <text evidence="1">The sequence shown here is derived from an EMBL/GenBank/DDBJ whole genome shotgun (WGS) entry which is preliminary data.</text>
</comment>
<dbReference type="GO" id="GO:0008233">
    <property type="term" value="F:peptidase activity"/>
    <property type="evidence" value="ECO:0007669"/>
    <property type="project" value="InterPro"/>
</dbReference>
<dbReference type="InterPro" id="IPR008757">
    <property type="entry name" value="Peptidase_M6-like_domain"/>
</dbReference>
<dbReference type="Proteomes" id="UP000076837">
    <property type="component" value="Unassembled WGS sequence"/>
</dbReference>
<dbReference type="AlphaFoldDB" id="A0A163M0U5"/>
<accession>A0A163M0U5</accession>
<sequence length="425" mass="46784">MRSDLLTAQLLTTALFTSATELRAPRSDFDALLPGRKIVETRSQKSQCRLPAIPSVWLSSGFPDTMALVPLNGTNTTAYTWPTNCAPSTGNLSTFMLFVDFEDQPAQFDESPQHLRDFYVPGASEWYEKASYGKLHLEVEADTSRFFRMPASAESYGLSRGFNSSAHATYLLDAIDSYENATGRPVPASDVFYVVAARSAWRISQTAAYMASVLYSRSGNLVSRKAVTFGQDVYDSFNFKALNHETGHTMCLPDLYLESGSAQDLTGGFDLMGWINGQSNDYFAWMKWKLNWITDEQVDCVTASGSTTHTIYPLERDDDHIKAVVVKRKDSDTEALVAEVRTTEGVDKGSCVTGVLLYTVDTTIASIEGPVKVLDAHPETDGCDGVPKNDAVLTNGTSYELEHWGLKVTVTGQEGDVFTVQLDYS</sequence>
<evidence type="ECO:0000313" key="1">
    <source>
        <dbReference type="EMBL" id="KZM28298.1"/>
    </source>
</evidence>
<dbReference type="GO" id="GO:0006508">
    <property type="term" value="P:proteolysis"/>
    <property type="evidence" value="ECO:0007669"/>
    <property type="project" value="InterPro"/>
</dbReference>
<proteinExistence type="predicted"/>
<reference evidence="1 2" key="1">
    <citation type="journal article" date="2016" name="Sci. Rep.">
        <title>Draft genome sequencing and secretome analysis of fungal phytopathogen Ascochyta rabiei provides insight into the necrotrophic effector repertoire.</title>
        <authorList>
            <person name="Verma S."/>
            <person name="Gazara R.K."/>
            <person name="Nizam S."/>
            <person name="Parween S."/>
            <person name="Chattopadhyay D."/>
            <person name="Verma P.K."/>
        </authorList>
    </citation>
    <scope>NUCLEOTIDE SEQUENCE [LARGE SCALE GENOMIC DNA]</scope>
    <source>
        <strain evidence="1 2">ArDII</strain>
    </source>
</reference>
<dbReference type="PANTHER" id="PTHR41775">
    <property type="entry name" value="SECRETED PROTEIN-RELATED"/>
    <property type="match status" value="1"/>
</dbReference>
<dbReference type="PANTHER" id="PTHR41775:SF1">
    <property type="entry name" value="PEPTIDASE M6-LIKE DOMAIN-CONTAINING PROTEIN"/>
    <property type="match status" value="1"/>
</dbReference>
<gene>
    <name evidence="1" type="ORF">ST47_g561</name>
</gene>
<dbReference type="NCBIfam" id="TIGR03296">
    <property type="entry name" value="M6dom_TIGR03296"/>
    <property type="match status" value="1"/>
</dbReference>
<evidence type="ECO:0000313" key="2">
    <source>
        <dbReference type="Proteomes" id="UP000076837"/>
    </source>
</evidence>
<dbReference type="OrthoDB" id="3941110at2759"/>
<organism evidence="1 2">
    <name type="scientific">Didymella rabiei</name>
    <name type="common">Chickpea ascochyta blight fungus</name>
    <name type="synonym">Mycosphaerella rabiei</name>
    <dbReference type="NCBI Taxonomy" id="5454"/>
    <lineage>
        <taxon>Eukaryota</taxon>
        <taxon>Fungi</taxon>
        <taxon>Dikarya</taxon>
        <taxon>Ascomycota</taxon>
        <taxon>Pezizomycotina</taxon>
        <taxon>Dothideomycetes</taxon>
        <taxon>Pleosporomycetidae</taxon>
        <taxon>Pleosporales</taxon>
        <taxon>Pleosporineae</taxon>
        <taxon>Didymellaceae</taxon>
        <taxon>Ascochyta</taxon>
    </lineage>
</organism>
<protein>
    <submittedName>
        <fullName evidence="1">Metallopeptidase</fullName>
    </submittedName>
</protein>
<name>A0A163M0U5_DIDRA</name>
<dbReference type="EMBL" id="JYNV01000024">
    <property type="protein sequence ID" value="KZM28298.1"/>
    <property type="molecule type" value="Genomic_DNA"/>
</dbReference>
<keyword evidence="2" id="KW-1185">Reference proteome</keyword>